<feature type="region of interest" description="Disordered" evidence="6">
    <location>
        <begin position="49"/>
        <end position="98"/>
    </location>
</feature>
<comment type="subcellular location">
    <subcellularLocation>
        <location evidence="1">Secreted</location>
    </subcellularLocation>
</comment>
<dbReference type="PANTHER" id="PTHR24264">
    <property type="entry name" value="TRYPSIN-RELATED"/>
    <property type="match status" value="1"/>
</dbReference>
<feature type="non-terminal residue" evidence="8">
    <location>
        <position position="1"/>
    </location>
</feature>
<keyword evidence="2" id="KW-0964">Secreted</keyword>
<dbReference type="GO" id="GO:0006508">
    <property type="term" value="P:proteolysis"/>
    <property type="evidence" value="ECO:0007669"/>
    <property type="project" value="UniProtKB-KW"/>
</dbReference>
<dbReference type="AlphaFoldDB" id="A0A6A4Z983"/>
<dbReference type="EMBL" id="VJMH01002378">
    <property type="protein sequence ID" value="KAF0708990.1"/>
    <property type="molecule type" value="Genomic_DNA"/>
</dbReference>
<evidence type="ECO:0000256" key="1">
    <source>
        <dbReference type="ARBA" id="ARBA00004613"/>
    </source>
</evidence>
<gene>
    <name evidence="8" type="ORF">As57867_006120</name>
</gene>
<dbReference type="InterPro" id="IPR043504">
    <property type="entry name" value="Peptidase_S1_PA_chymotrypsin"/>
</dbReference>
<feature type="compositionally biased region" description="Low complexity" evidence="6">
    <location>
        <begin position="53"/>
        <end position="98"/>
    </location>
</feature>
<organism evidence="8">
    <name type="scientific">Aphanomyces stellatus</name>
    <dbReference type="NCBI Taxonomy" id="120398"/>
    <lineage>
        <taxon>Eukaryota</taxon>
        <taxon>Sar</taxon>
        <taxon>Stramenopiles</taxon>
        <taxon>Oomycota</taxon>
        <taxon>Saprolegniomycetes</taxon>
        <taxon>Saprolegniales</taxon>
        <taxon>Verrucalvaceae</taxon>
        <taxon>Aphanomyces</taxon>
    </lineage>
</organism>
<dbReference type="OrthoDB" id="46524at2759"/>
<dbReference type="Pfam" id="PF00089">
    <property type="entry name" value="Trypsin"/>
    <property type="match status" value="1"/>
</dbReference>
<feature type="domain" description="Peptidase S1" evidence="7">
    <location>
        <begin position="1"/>
        <end position="51"/>
    </location>
</feature>
<protein>
    <recommendedName>
        <fullName evidence="7">Peptidase S1 domain-containing protein</fullName>
    </recommendedName>
</protein>
<evidence type="ECO:0000256" key="5">
    <source>
        <dbReference type="ARBA" id="ARBA00023026"/>
    </source>
</evidence>
<dbReference type="GO" id="GO:0005615">
    <property type="term" value="C:extracellular space"/>
    <property type="evidence" value="ECO:0007669"/>
    <property type="project" value="TreeGrafter"/>
</dbReference>
<dbReference type="PRINTS" id="PR01217">
    <property type="entry name" value="PRICHEXTENSN"/>
</dbReference>
<evidence type="ECO:0000313" key="8">
    <source>
        <dbReference type="EMBL" id="KAF0708990.1"/>
    </source>
</evidence>
<dbReference type="Gene3D" id="2.40.10.10">
    <property type="entry name" value="Trypsin-like serine proteases"/>
    <property type="match status" value="1"/>
</dbReference>
<accession>A0A6A4Z983</accession>
<dbReference type="PROSITE" id="PS50240">
    <property type="entry name" value="TRYPSIN_DOM"/>
    <property type="match status" value="1"/>
</dbReference>
<dbReference type="PANTHER" id="PTHR24264:SF65">
    <property type="entry name" value="SRCR DOMAIN-CONTAINING PROTEIN"/>
    <property type="match status" value="1"/>
</dbReference>
<dbReference type="GO" id="GO:0004252">
    <property type="term" value="F:serine-type endopeptidase activity"/>
    <property type="evidence" value="ECO:0007669"/>
    <property type="project" value="InterPro"/>
</dbReference>
<evidence type="ECO:0000256" key="2">
    <source>
        <dbReference type="ARBA" id="ARBA00022525"/>
    </source>
</evidence>
<name>A0A6A4Z983_9STRA</name>
<evidence type="ECO:0000259" key="7">
    <source>
        <dbReference type="PROSITE" id="PS50240"/>
    </source>
</evidence>
<dbReference type="InterPro" id="IPR009003">
    <property type="entry name" value="Peptidase_S1_PA"/>
</dbReference>
<reference evidence="8" key="1">
    <citation type="submission" date="2019-06" db="EMBL/GenBank/DDBJ databases">
        <title>Genomics analysis of Aphanomyces spp. identifies a new class of oomycete effector associated with host adaptation.</title>
        <authorList>
            <person name="Gaulin E."/>
        </authorList>
    </citation>
    <scope>NUCLEOTIDE SEQUENCE</scope>
    <source>
        <strain evidence="8">CBS 578.67</strain>
    </source>
</reference>
<evidence type="ECO:0000256" key="3">
    <source>
        <dbReference type="ARBA" id="ARBA00022670"/>
    </source>
</evidence>
<sequence>GDSGGPLTVEQNGSELLVGVVSWGLGCAEQDKPGVYGRISAARDFIEPYLKNSPTSTPATTKPTPSPATTKPTPSPATTKPTPTPKTTKATPKPTTTKPFSGCDTCDYCYYPGADSCLSSFNQDDCDYYAADYGTIWCGN</sequence>
<evidence type="ECO:0000256" key="6">
    <source>
        <dbReference type="SAM" id="MobiDB-lite"/>
    </source>
</evidence>
<comment type="caution">
    <text evidence="8">The sequence shown here is derived from an EMBL/GenBank/DDBJ whole genome shotgun (WGS) entry which is preliminary data.</text>
</comment>
<keyword evidence="3" id="KW-0645">Protease</keyword>
<dbReference type="InterPro" id="IPR001254">
    <property type="entry name" value="Trypsin_dom"/>
</dbReference>
<keyword evidence="5" id="KW-0843">Virulence</keyword>
<dbReference type="InterPro" id="IPR050127">
    <property type="entry name" value="Serine_Proteases_S1"/>
</dbReference>
<proteinExistence type="predicted"/>
<dbReference type="SUPFAM" id="SSF50494">
    <property type="entry name" value="Trypsin-like serine proteases"/>
    <property type="match status" value="1"/>
</dbReference>
<evidence type="ECO:0000256" key="4">
    <source>
        <dbReference type="ARBA" id="ARBA00022801"/>
    </source>
</evidence>
<keyword evidence="4" id="KW-0378">Hydrolase</keyword>